<gene>
    <name evidence="1" type="ORF">L2E82_04062</name>
</gene>
<accession>A0ACB9H640</accession>
<proteinExistence type="predicted"/>
<reference evidence="2" key="1">
    <citation type="journal article" date="2022" name="Mol. Ecol. Resour.">
        <title>The genomes of chicory, endive, great burdock and yacon provide insights into Asteraceae palaeo-polyploidization history and plant inulin production.</title>
        <authorList>
            <person name="Fan W."/>
            <person name="Wang S."/>
            <person name="Wang H."/>
            <person name="Wang A."/>
            <person name="Jiang F."/>
            <person name="Liu H."/>
            <person name="Zhao H."/>
            <person name="Xu D."/>
            <person name="Zhang Y."/>
        </authorList>
    </citation>
    <scope>NUCLEOTIDE SEQUENCE [LARGE SCALE GENOMIC DNA]</scope>
    <source>
        <strain evidence="2">cv. Punajuju</strain>
    </source>
</reference>
<comment type="caution">
    <text evidence="1">The sequence shown here is derived from an EMBL/GenBank/DDBJ whole genome shotgun (WGS) entry which is preliminary data.</text>
</comment>
<evidence type="ECO:0000313" key="2">
    <source>
        <dbReference type="Proteomes" id="UP001055811"/>
    </source>
</evidence>
<name>A0ACB9H640_CICIN</name>
<dbReference type="EMBL" id="CM042009">
    <property type="protein sequence ID" value="KAI3790771.1"/>
    <property type="molecule type" value="Genomic_DNA"/>
</dbReference>
<reference evidence="1 2" key="2">
    <citation type="journal article" date="2022" name="Mol. Ecol. Resour.">
        <title>The genomes of chicory, endive, great burdock and yacon provide insights into Asteraceae paleo-polyploidization history and plant inulin production.</title>
        <authorList>
            <person name="Fan W."/>
            <person name="Wang S."/>
            <person name="Wang H."/>
            <person name="Wang A."/>
            <person name="Jiang F."/>
            <person name="Liu H."/>
            <person name="Zhao H."/>
            <person name="Xu D."/>
            <person name="Zhang Y."/>
        </authorList>
    </citation>
    <scope>NUCLEOTIDE SEQUENCE [LARGE SCALE GENOMIC DNA]</scope>
    <source>
        <strain evidence="2">cv. Punajuju</strain>
        <tissue evidence="1">Leaves</tissue>
    </source>
</reference>
<evidence type="ECO:0000313" key="1">
    <source>
        <dbReference type="EMBL" id="KAI3790771.1"/>
    </source>
</evidence>
<protein>
    <submittedName>
        <fullName evidence="1">Uncharacterized protein</fullName>
    </submittedName>
</protein>
<sequence length="786" mass="88082">MTNYARPDLTLAHVAATLLASPTVHPENMELIQNWIAYESASEIPTKKRSNMNNNRNKVEQALTQIWQHEDTSRVVPGNGLKDLRMGGDKGEGSRGEMWIEEVAGDDISREGSYFNVADIGREEMKWLIIMPKLTRKQLTFLSFNFIYLLNILTIAQPQPDFVDKVCDNDFSYTANSTFRTNLDQTLANLTTTNSGYGFFNSSSGQDPDTAYAIGLCRGDTTDPIACGSCINKSIVKLREVCPDQKVASVYYDNCMVTYSNIVILGKNRQKDFIAHNSSIYANNSLESFNRDVLGLVENLTTRAAAGSPLLKYATGMIIQPNSSKTYGLVQCTPDLTELQCSNCLGNAVAQIARCCYGKIGVRVLLPKCNLRYEDFQFYDDEVIVPPPPPPGKVTSYTRSVTFIVTMVVVFGLLVGLLSTLVMLRKKEMVIESFKNTNTGMSIVEFMEYDFGMVRAATDDFSEENKIGQGGFGSVYKGELEDGRLIAVKRLSRDSGQGEREFKNEALLVSKLHHRNLVVLLGFSLEGTERLLIYEFIPNGSLDKFLFDPQMRTFLNWDTSYKIIEGVARGLQYLHEDSRLRIIHRDLKASNVLLDDEMNPKITDFGMARSFHTGATRGDTRRVVGTYGYMAPEYVMHGQFSVKLDVFSFGVLVLEIITGQSNNNFLHEDSIYLLSYAWRNWRDGTPSNIIDPILLSGCYSLEAIFRIIHIALLCVQKNPVDRPTMSAVVLMLSSFSLALQVPLEPAFYTQDSVNNEETGAPTDRYEDNKASQFSRNEASISELTPR</sequence>
<organism evidence="1 2">
    <name type="scientific">Cichorium intybus</name>
    <name type="common">Chicory</name>
    <dbReference type="NCBI Taxonomy" id="13427"/>
    <lineage>
        <taxon>Eukaryota</taxon>
        <taxon>Viridiplantae</taxon>
        <taxon>Streptophyta</taxon>
        <taxon>Embryophyta</taxon>
        <taxon>Tracheophyta</taxon>
        <taxon>Spermatophyta</taxon>
        <taxon>Magnoliopsida</taxon>
        <taxon>eudicotyledons</taxon>
        <taxon>Gunneridae</taxon>
        <taxon>Pentapetalae</taxon>
        <taxon>asterids</taxon>
        <taxon>campanulids</taxon>
        <taxon>Asterales</taxon>
        <taxon>Asteraceae</taxon>
        <taxon>Cichorioideae</taxon>
        <taxon>Cichorieae</taxon>
        <taxon>Cichoriinae</taxon>
        <taxon>Cichorium</taxon>
    </lineage>
</organism>
<keyword evidence="2" id="KW-1185">Reference proteome</keyword>
<dbReference type="Proteomes" id="UP001055811">
    <property type="component" value="Linkage Group LG01"/>
</dbReference>